<reference evidence="2 3" key="1">
    <citation type="submission" date="2019-09" db="EMBL/GenBank/DDBJ databases">
        <title>Distinct polysaccharide growth profiles of human intestinal Prevotella copri isolates.</title>
        <authorList>
            <person name="Fehlner-Peach H."/>
            <person name="Magnabosco C."/>
            <person name="Raghavan V."/>
            <person name="Scher J.U."/>
            <person name="Tett A."/>
            <person name="Cox L.M."/>
            <person name="Gottsegen C."/>
            <person name="Watters A."/>
            <person name="Wiltshire- Gordon J.D."/>
            <person name="Segata N."/>
            <person name="Bonneau R."/>
            <person name="Littman D.R."/>
        </authorList>
    </citation>
    <scope>NUCLEOTIDE SEQUENCE [LARGE SCALE GENOMIC DNA]</scope>
    <source>
        <strain evidence="3">iK21513</strain>
    </source>
</reference>
<accession>A0A6A7W0D9</accession>
<feature type="domain" description="LicD/FKTN/FKRP nucleotidyltransferase" evidence="1">
    <location>
        <begin position="28"/>
        <end position="236"/>
    </location>
</feature>
<dbReference type="GO" id="GO:0009100">
    <property type="term" value="P:glycoprotein metabolic process"/>
    <property type="evidence" value="ECO:0007669"/>
    <property type="project" value="UniProtKB-ARBA"/>
</dbReference>
<dbReference type="EMBL" id="VZCY01000091">
    <property type="protein sequence ID" value="MQN10493.1"/>
    <property type="molecule type" value="Genomic_DNA"/>
</dbReference>
<proteinExistence type="predicted"/>
<protein>
    <submittedName>
        <fullName evidence="2">LicD family protein</fullName>
    </submittedName>
</protein>
<name>A0A6A7W0D9_9BACT</name>
<evidence type="ECO:0000313" key="2">
    <source>
        <dbReference type="EMBL" id="MQN10493.1"/>
    </source>
</evidence>
<dbReference type="PANTHER" id="PTHR43404:SF2">
    <property type="entry name" value="LIPOPOLYSACCHARIDE CHOLINEPHOSPHOTRANSFERASE LICD"/>
    <property type="match status" value="1"/>
</dbReference>
<dbReference type="AlphaFoldDB" id="A0A6A7W0D9"/>
<evidence type="ECO:0000259" key="1">
    <source>
        <dbReference type="Pfam" id="PF04991"/>
    </source>
</evidence>
<comment type="caution">
    <text evidence="2">The sequence shown here is derived from an EMBL/GenBank/DDBJ whole genome shotgun (WGS) entry which is preliminary data.</text>
</comment>
<organism evidence="2 3">
    <name type="scientific">Segatella copri</name>
    <dbReference type="NCBI Taxonomy" id="165179"/>
    <lineage>
        <taxon>Bacteria</taxon>
        <taxon>Pseudomonadati</taxon>
        <taxon>Bacteroidota</taxon>
        <taxon>Bacteroidia</taxon>
        <taxon>Bacteroidales</taxon>
        <taxon>Prevotellaceae</taxon>
        <taxon>Segatella</taxon>
    </lineage>
</organism>
<evidence type="ECO:0000313" key="3">
    <source>
        <dbReference type="Proteomes" id="UP000406735"/>
    </source>
</evidence>
<dbReference type="Pfam" id="PF04991">
    <property type="entry name" value="LicD"/>
    <property type="match status" value="1"/>
</dbReference>
<dbReference type="PANTHER" id="PTHR43404">
    <property type="entry name" value="LIPOPOLYSACCHARIDE CHOLINEPHOSPHOTRANSFERASE LICD"/>
    <property type="match status" value="1"/>
</dbReference>
<dbReference type="InterPro" id="IPR052942">
    <property type="entry name" value="LPS_cholinephosphotransferase"/>
</dbReference>
<dbReference type="Proteomes" id="UP000406735">
    <property type="component" value="Unassembled WGS sequence"/>
</dbReference>
<gene>
    <name evidence="2" type="ORF">F7D97_11320</name>
</gene>
<dbReference type="InterPro" id="IPR007074">
    <property type="entry name" value="LicD/FKTN/FKRP_NTP_transf"/>
</dbReference>
<dbReference type="RefSeq" id="WP_153080583.1">
    <property type="nucleotide sequence ID" value="NZ_VZAU01000093.1"/>
</dbReference>
<sequence length="269" mass="31578">MLDMHIKLTTKQSKKIGLDILVAFDKFCKEHNLKYYLVYGTLLGAVRHHGYIPWDDDVDVAMFREDYEKLNKLINKKISVREDLAWFSSRLGNWNEPLLKLVNLNTECYERGGSSVGVWIDVFVLDNYDKKIHDTNDFWRKVHIAKCTHHFDLSKKGIGKLIFKCLFFWKSLVRIAQEMDDRIKNISYTGKFSVLQWPDKDVNDISVYEPAAELSFEGHQFCVPGKYTDYLLNQYGSTYMELPPEKDRQTHGIEPYWIGTKEEFDKLGL</sequence>